<dbReference type="CDD" id="cd04301">
    <property type="entry name" value="NAT_SF"/>
    <property type="match status" value="1"/>
</dbReference>
<dbReference type="AlphaFoldDB" id="A0A6B3SZE2"/>
<proteinExistence type="predicted"/>
<keyword evidence="3" id="KW-0808">Transferase</keyword>
<comment type="caution">
    <text evidence="3">The sequence shown here is derived from an EMBL/GenBank/DDBJ whole genome shotgun (WGS) entry which is preliminary data.</text>
</comment>
<dbReference type="PROSITE" id="PS51186">
    <property type="entry name" value="GNAT"/>
    <property type="match status" value="1"/>
</dbReference>
<dbReference type="Gene3D" id="3.40.630.30">
    <property type="match status" value="1"/>
</dbReference>
<keyword evidence="4" id="KW-1185">Reference proteome</keyword>
<dbReference type="Pfam" id="PF00583">
    <property type="entry name" value="Acetyltransf_1"/>
    <property type="match status" value="1"/>
</dbReference>
<feature type="transmembrane region" description="Helical" evidence="1">
    <location>
        <begin position="22"/>
        <end position="40"/>
    </location>
</feature>
<dbReference type="RefSeq" id="WP_163968577.1">
    <property type="nucleotide sequence ID" value="NZ_JAAIVB010000084.1"/>
</dbReference>
<evidence type="ECO:0000313" key="4">
    <source>
        <dbReference type="Proteomes" id="UP000482155"/>
    </source>
</evidence>
<evidence type="ECO:0000256" key="1">
    <source>
        <dbReference type="SAM" id="Phobius"/>
    </source>
</evidence>
<feature type="transmembrane region" description="Helical" evidence="1">
    <location>
        <begin position="52"/>
        <end position="73"/>
    </location>
</feature>
<feature type="transmembrane region" description="Helical" evidence="1">
    <location>
        <begin position="93"/>
        <end position="112"/>
    </location>
</feature>
<dbReference type="InterPro" id="IPR000182">
    <property type="entry name" value="GNAT_dom"/>
</dbReference>
<protein>
    <submittedName>
        <fullName evidence="3">GNAT family N-acetyltransferase</fullName>
    </submittedName>
</protein>
<evidence type="ECO:0000259" key="2">
    <source>
        <dbReference type="PROSITE" id="PS51186"/>
    </source>
</evidence>
<feature type="domain" description="N-acetyltransferase" evidence="2">
    <location>
        <begin position="144"/>
        <end position="320"/>
    </location>
</feature>
<accession>A0A6B3SZE2</accession>
<keyword evidence="1" id="KW-0812">Transmembrane</keyword>
<keyword evidence="1" id="KW-0472">Membrane</keyword>
<dbReference type="GO" id="GO:0016747">
    <property type="term" value="F:acyltransferase activity, transferring groups other than amino-acyl groups"/>
    <property type="evidence" value="ECO:0007669"/>
    <property type="project" value="InterPro"/>
</dbReference>
<dbReference type="SUPFAM" id="SSF55729">
    <property type="entry name" value="Acyl-CoA N-acyltransferases (Nat)"/>
    <property type="match status" value="1"/>
</dbReference>
<gene>
    <name evidence="3" type="ORF">G3574_26490</name>
</gene>
<dbReference type="EMBL" id="JAAIVB010000084">
    <property type="protein sequence ID" value="NEX64642.1"/>
    <property type="molecule type" value="Genomic_DNA"/>
</dbReference>
<dbReference type="InterPro" id="IPR016181">
    <property type="entry name" value="Acyl_CoA_acyltransferase"/>
</dbReference>
<evidence type="ECO:0000313" key="3">
    <source>
        <dbReference type="EMBL" id="NEX64642.1"/>
    </source>
</evidence>
<organism evidence="3 4">
    <name type="scientific">Noviherbaspirillum galbum</name>
    <dbReference type="NCBI Taxonomy" id="2709383"/>
    <lineage>
        <taxon>Bacteria</taxon>
        <taxon>Pseudomonadati</taxon>
        <taxon>Pseudomonadota</taxon>
        <taxon>Betaproteobacteria</taxon>
        <taxon>Burkholderiales</taxon>
        <taxon>Oxalobacteraceae</taxon>
        <taxon>Noviherbaspirillum</taxon>
    </lineage>
</organism>
<sequence>MQQATDPVFNFLQRFERWSKPGLFAIACLLELAIFSLDHLTGPLIPFGPYYFLPIGVAAWFLGLPSTMAFVVLSSLGRTYIFGHLFPSGDWHYYVWDLLSSLLIYAAFAMLLRRLKSVNHAIGLHASQLESQMRVARHRRRLEDSIRRAVPPDLDMILDLMVAGATTGDLTPDVVDNVRQQASQDLYVKAIRQGNVPRRTWTNQQAEVPVELWVCDLNGKLAGLFMVMGLDREKDTERELHAIVTAQEFRGLGIGTAMVDFFCSHYYGRRLYAACKPGSAMYQMLKRRGFFHYADTNEGYEIVERVEWPKEKGLLAAKID</sequence>
<dbReference type="Proteomes" id="UP000482155">
    <property type="component" value="Unassembled WGS sequence"/>
</dbReference>
<name>A0A6B3SZE2_9BURK</name>
<keyword evidence="1" id="KW-1133">Transmembrane helix</keyword>
<reference evidence="3 4" key="1">
    <citation type="submission" date="2020-02" db="EMBL/GenBank/DDBJ databases">
        <authorList>
            <person name="Kim M.K."/>
        </authorList>
    </citation>
    <scope>NUCLEOTIDE SEQUENCE [LARGE SCALE GENOMIC DNA]</scope>
    <source>
        <strain evidence="3 4">17J57-3</strain>
    </source>
</reference>